<evidence type="ECO:0000256" key="2">
    <source>
        <dbReference type="ARBA" id="ARBA00022670"/>
    </source>
</evidence>
<organism evidence="8 9">
    <name type="scientific">Drosophila hydei</name>
    <name type="common">Fruit fly</name>
    <dbReference type="NCBI Taxonomy" id="7224"/>
    <lineage>
        <taxon>Eukaryota</taxon>
        <taxon>Metazoa</taxon>
        <taxon>Ecdysozoa</taxon>
        <taxon>Arthropoda</taxon>
        <taxon>Hexapoda</taxon>
        <taxon>Insecta</taxon>
        <taxon>Pterygota</taxon>
        <taxon>Neoptera</taxon>
        <taxon>Endopterygota</taxon>
        <taxon>Diptera</taxon>
        <taxon>Brachycera</taxon>
        <taxon>Muscomorpha</taxon>
        <taxon>Ephydroidea</taxon>
        <taxon>Drosophilidae</taxon>
        <taxon>Drosophila</taxon>
    </lineage>
</organism>
<feature type="binding site" evidence="5">
    <location>
        <position position="297"/>
    </location>
    <ligand>
        <name>a divalent metal cation</name>
        <dbReference type="ChEBI" id="CHEBI:60240"/>
        <label>1</label>
    </ligand>
</feature>
<dbReference type="PANTHER" id="PTHR43330:SF8">
    <property type="entry name" value="METHIONINE AMINOPEPTIDASE 1D, MITOCHONDRIAL"/>
    <property type="match status" value="1"/>
</dbReference>
<dbReference type="PRINTS" id="PR00599">
    <property type="entry name" value="MAPEPTIDASE"/>
</dbReference>
<dbReference type="CDD" id="cd01086">
    <property type="entry name" value="MetAP1"/>
    <property type="match status" value="1"/>
</dbReference>
<evidence type="ECO:0000313" key="9">
    <source>
        <dbReference type="RefSeq" id="XP_023160799.1"/>
    </source>
</evidence>
<feature type="binding site" evidence="5">
    <location>
        <position position="423"/>
    </location>
    <ligand>
        <name>a divalent metal cation</name>
        <dbReference type="ChEBI" id="CHEBI:60240"/>
        <label>1</label>
    </ligand>
</feature>
<dbReference type="Gene3D" id="3.90.230.10">
    <property type="entry name" value="Creatinase/methionine aminopeptidase superfamily"/>
    <property type="match status" value="1"/>
</dbReference>
<dbReference type="GeneID" id="111592668"/>
<dbReference type="HAMAP" id="MF_01974">
    <property type="entry name" value="MetAP_1"/>
    <property type="match status" value="1"/>
</dbReference>
<feature type="domain" description="Peptidase M24" evidence="7">
    <location>
        <begin position="204"/>
        <end position="430"/>
    </location>
</feature>
<evidence type="ECO:0000259" key="7">
    <source>
        <dbReference type="Pfam" id="PF00557"/>
    </source>
</evidence>
<dbReference type="InterPro" id="IPR036005">
    <property type="entry name" value="Creatinase/aminopeptidase-like"/>
</dbReference>
<dbReference type="GO" id="GO:0006508">
    <property type="term" value="P:proteolysis"/>
    <property type="evidence" value="ECO:0007669"/>
    <property type="project" value="UniProtKB-KW"/>
</dbReference>
<dbReference type="PROSITE" id="PS00680">
    <property type="entry name" value="MAP_1"/>
    <property type="match status" value="1"/>
</dbReference>
<dbReference type="InterPro" id="IPR002467">
    <property type="entry name" value="Pept_M24A_MAP1"/>
</dbReference>
<evidence type="ECO:0000313" key="8">
    <source>
        <dbReference type="Proteomes" id="UP000504633"/>
    </source>
</evidence>
<name>A0A6J1L781_DROHY</name>
<keyword evidence="1 5" id="KW-0031">Aminopeptidase</keyword>
<accession>A0A6J1L781</accession>
<evidence type="ECO:0000256" key="1">
    <source>
        <dbReference type="ARBA" id="ARBA00022438"/>
    </source>
</evidence>
<comment type="function">
    <text evidence="6">Cotranslationally removes the N-terminal methionine from nascent proteins. The N-terminal methionine is often cleaved when the second residue in the primary sequence is small and uncharged (Met-Ala-, Cys, Gly, Pro, Ser, Thr, or Val).</text>
</comment>
<feature type="binding site" evidence="5">
    <location>
        <position position="367"/>
    </location>
    <ligand>
        <name>substrate</name>
    </ligand>
</feature>
<feature type="binding site" evidence="5">
    <location>
        <position position="392"/>
    </location>
    <ligand>
        <name>a divalent metal cation</name>
        <dbReference type="ChEBI" id="CHEBI:60240"/>
        <label>2</label>
        <note>catalytic</note>
    </ligand>
</feature>
<evidence type="ECO:0000256" key="3">
    <source>
        <dbReference type="ARBA" id="ARBA00022723"/>
    </source>
</evidence>
<feature type="binding site" evidence="5">
    <location>
        <position position="297"/>
    </location>
    <ligand>
        <name>a divalent metal cation</name>
        <dbReference type="ChEBI" id="CHEBI:60240"/>
        <label>2</label>
        <note>catalytic</note>
    </ligand>
</feature>
<dbReference type="OrthoDB" id="3209743at2759"/>
<dbReference type="SUPFAM" id="SSF55920">
    <property type="entry name" value="Creatinase/aminopeptidase"/>
    <property type="match status" value="1"/>
</dbReference>
<comment type="catalytic activity">
    <reaction evidence="5 6">
        <text>Release of N-terminal amino acids, preferentially methionine, from peptides and arylamides.</text>
        <dbReference type="EC" id="3.4.11.18"/>
    </reaction>
</comment>
<keyword evidence="8" id="KW-1185">Reference proteome</keyword>
<feature type="binding site" evidence="5">
    <location>
        <position position="423"/>
    </location>
    <ligand>
        <name>a divalent metal cation</name>
        <dbReference type="ChEBI" id="CHEBI:60240"/>
        <label>2</label>
        <note>catalytic</note>
    </ligand>
</feature>
<sequence length="440" mass="49288">MSLNFRYHVLKSVKPYTIYIPQLSKSTLRVLIQISVHYIETKKSSADVLELAINKIKNAGHEVPKNFCELFTMVLLIMQIYLRYPKGVVKDQELRQCLIDDLCFTDACAEDLTKVLINHRTTLSRNFAETKMERAKMLDVQWRINISLGSTDNGKWEKITAAGTVSNERSVPDHIQKPPYYYKALPPGNTNGSPEIKNDKQIQHMRSSGKLAAQILQECGKMAKVGITTDEIDNFAHHRILSLNAYPSPLRYAGFPKSLCTSINNVACHGIPDDRPLFDGDIINIDVTVYQNGCHGDCSETFLVGDVDERGQFLVNCTRECLNKCIELCAPGVPFYEIGKCIQRYCEEHQLESVAEFIGHGIGSYFHGPPEIYHYDNEVAGKMQAGMTFTIEPILSLGGGEIGILEDGWTAITLDNSRSAQFEHTILITETGAEVLTKFG</sequence>
<dbReference type="GO" id="GO:0046872">
    <property type="term" value="F:metal ion binding"/>
    <property type="evidence" value="ECO:0007669"/>
    <property type="project" value="UniProtKB-UniRule"/>
</dbReference>
<dbReference type="EC" id="3.4.11.18" evidence="6"/>
<keyword evidence="4 5" id="KW-0378">Hydrolase</keyword>
<dbReference type="GO" id="GO:0070006">
    <property type="term" value="F:metalloaminopeptidase activity"/>
    <property type="evidence" value="ECO:0007669"/>
    <property type="project" value="UniProtKB-UniRule"/>
</dbReference>
<dbReference type="RefSeq" id="XP_023160799.1">
    <property type="nucleotide sequence ID" value="XM_023305031.2"/>
</dbReference>
<protein>
    <recommendedName>
        <fullName evidence="6">Methionine aminopeptidase</fullName>
        <ecNumber evidence="6">3.4.11.18</ecNumber>
    </recommendedName>
</protein>
<feature type="binding site" evidence="5">
    <location>
        <position position="360"/>
    </location>
    <ligand>
        <name>a divalent metal cation</name>
        <dbReference type="ChEBI" id="CHEBI:60240"/>
        <label>2</label>
        <note>catalytic</note>
    </ligand>
</feature>
<dbReference type="Proteomes" id="UP000504633">
    <property type="component" value="Unplaced"/>
</dbReference>
<evidence type="ECO:0000256" key="4">
    <source>
        <dbReference type="ARBA" id="ARBA00022801"/>
    </source>
</evidence>
<dbReference type="InterPro" id="IPR001714">
    <property type="entry name" value="Pept_M24_MAP"/>
</dbReference>
<keyword evidence="3 5" id="KW-0479">Metal-binding</keyword>
<comment type="cofactor">
    <cofactor evidence="5">
        <name>Co(2+)</name>
        <dbReference type="ChEBI" id="CHEBI:48828"/>
    </cofactor>
    <cofactor evidence="5">
        <name>Zn(2+)</name>
        <dbReference type="ChEBI" id="CHEBI:29105"/>
    </cofactor>
    <cofactor evidence="5">
        <name>Mn(2+)</name>
        <dbReference type="ChEBI" id="CHEBI:29035"/>
    </cofactor>
    <cofactor evidence="5">
        <name>Fe(2+)</name>
        <dbReference type="ChEBI" id="CHEBI:29033"/>
    </cofactor>
    <text evidence="5">Binds 2 divalent metal cations per subunit. Has a high-affinity and a low affinity metal-binding site. The true nature of the physiological cofactor is under debate. The enzyme is active with cobalt, zinc, manganese or divalent iron ions. Most likely, methionine aminopeptidases function as mononuclear Fe(2+)-metalloproteases under physiological conditions, and the catalytically relevant metal-binding site has been assigned to the histidine-containing high-affinity site.</text>
</comment>
<proteinExistence type="inferred from homology"/>
<dbReference type="NCBIfam" id="TIGR00500">
    <property type="entry name" value="met_pdase_I"/>
    <property type="match status" value="1"/>
</dbReference>
<feature type="binding site" evidence="5">
    <location>
        <position position="269"/>
    </location>
    <ligand>
        <name>substrate</name>
    </ligand>
</feature>
<reference evidence="9" key="1">
    <citation type="submission" date="2025-08" db="UniProtKB">
        <authorList>
            <consortium name="RefSeq"/>
        </authorList>
    </citation>
    <scope>IDENTIFICATION</scope>
    <source>
        <strain evidence="9">15085-1641.00</strain>
        <tissue evidence="9">Whole body</tissue>
    </source>
</reference>
<keyword evidence="2 5" id="KW-0645">Protease</keyword>
<dbReference type="AlphaFoldDB" id="A0A6J1L781"/>
<dbReference type="GO" id="GO:0004239">
    <property type="term" value="F:initiator methionyl aminopeptidase activity"/>
    <property type="evidence" value="ECO:0007669"/>
    <property type="project" value="UniProtKB-UniRule"/>
</dbReference>
<evidence type="ECO:0000256" key="6">
    <source>
        <dbReference type="RuleBase" id="RU003653"/>
    </source>
</evidence>
<dbReference type="PANTHER" id="PTHR43330">
    <property type="entry name" value="METHIONINE AMINOPEPTIDASE"/>
    <property type="match status" value="1"/>
</dbReference>
<gene>
    <name evidence="9" type="primary">LOC111592668</name>
</gene>
<comment type="similarity">
    <text evidence="5">Belongs to the peptidase M24A family. Methionine aminopeptidase type 1 subfamily.</text>
</comment>
<feature type="binding site" evidence="5">
    <location>
        <position position="286"/>
    </location>
    <ligand>
        <name>a divalent metal cation</name>
        <dbReference type="ChEBI" id="CHEBI:60240"/>
        <label>1</label>
    </ligand>
</feature>
<dbReference type="InterPro" id="IPR000994">
    <property type="entry name" value="Pept_M24"/>
</dbReference>
<dbReference type="KEGG" id="dhe:111592668"/>
<evidence type="ECO:0000256" key="5">
    <source>
        <dbReference type="HAMAP-Rule" id="MF_03174"/>
    </source>
</evidence>
<dbReference type="Pfam" id="PF00557">
    <property type="entry name" value="Peptidase_M24"/>
    <property type="match status" value="1"/>
</dbReference>